<name>A0ABN6E295_9BACT</name>
<sequence>MDDQDRGKFLAILGQVVRRFNWLCHAYCLMGNHYHLLIETPEGNLSAGMRQLNGVYTQAFNRAHNRDGHVFKGRFKAVLVEKQSHLLELCRYVVLNPVAAGMVNRPEEHPWSSYLATLGETPTPPFLTTDWVLGNFSRTPAAARRHYQQFVADGLAKEETPWSQLVGQIFLGSEAFIRQACDIRESQAELGEIPREQRHAGRPSLEELFPADGPLPKPERNRLIRSAHGRYGYRLTEIAKALGIHYTTVSKVINQQENLFFKT</sequence>
<dbReference type="InterPro" id="IPR009057">
    <property type="entry name" value="Homeodomain-like_sf"/>
</dbReference>
<dbReference type="Gene3D" id="3.30.70.1290">
    <property type="entry name" value="Transposase IS200-like"/>
    <property type="match status" value="1"/>
</dbReference>
<evidence type="ECO:0000259" key="2">
    <source>
        <dbReference type="SMART" id="SM01321"/>
    </source>
</evidence>
<dbReference type="PANTHER" id="PTHR34322">
    <property type="entry name" value="TRANSPOSASE, Y1_TNP DOMAIN-CONTAINING"/>
    <property type="match status" value="1"/>
</dbReference>
<dbReference type="InterPro" id="IPR036515">
    <property type="entry name" value="Transposase_17_sf"/>
</dbReference>
<dbReference type="PANTHER" id="PTHR34322:SF2">
    <property type="entry name" value="TRANSPOSASE IS200-LIKE DOMAIN-CONTAINING PROTEIN"/>
    <property type="match status" value="1"/>
</dbReference>
<dbReference type="Proteomes" id="UP001319827">
    <property type="component" value="Chromosome"/>
</dbReference>
<evidence type="ECO:0000256" key="1">
    <source>
        <dbReference type="SAM" id="MobiDB-lite"/>
    </source>
</evidence>
<keyword evidence="4" id="KW-1185">Reference proteome</keyword>
<dbReference type="SMART" id="SM01321">
    <property type="entry name" value="Y1_Tnp"/>
    <property type="match status" value="1"/>
</dbReference>
<dbReference type="InterPro" id="IPR002686">
    <property type="entry name" value="Transposase_17"/>
</dbReference>
<organism evidence="3 4">
    <name type="scientific">Desulfuromonas versatilis</name>
    <dbReference type="NCBI Taxonomy" id="2802975"/>
    <lineage>
        <taxon>Bacteria</taxon>
        <taxon>Pseudomonadati</taxon>
        <taxon>Thermodesulfobacteriota</taxon>
        <taxon>Desulfuromonadia</taxon>
        <taxon>Desulfuromonadales</taxon>
        <taxon>Desulfuromonadaceae</taxon>
        <taxon>Desulfuromonas</taxon>
    </lineage>
</organism>
<dbReference type="Pfam" id="PF01797">
    <property type="entry name" value="Y1_Tnp"/>
    <property type="match status" value="1"/>
</dbReference>
<protein>
    <submittedName>
        <fullName evidence="3">Transposase</fullName>
    </submittedName>
</protein>
<proteinExistence type="predicted"/>
<dbReference type="SUPFAM" id="SSF46689">
    <property type="entry name" value="Homeodomain-like"/>
    <property type="match status" value="1"/>
</dbReference>
<evidence type="ECO:0000313" key="4">
    <source>
        <dbReference type="Proteomes" id="UP001319827"/>
    </source>
</evidence>
<reference evidence="3 4" key="1">
    <citation type="journal article" date="2016" name="C (Basel)">
        <title>Selective Growth of and Electricity Production by Marine Exoelectrogenic Bacteria in Self-Aggregated Hydrogel of Microbially Reduced Graphene Oxide.</title>
        <authorList>
            <person name="Yoshida N."/>
            <person name="Goto Y."/>
            <person name="Miyata Y."/>
        </authorList>
    </citation>
    <scope>NUCLEOTIDE SEQUENCE [LARGE SCALE GENOMIC DNA]</scope>
    <source>
        <strain evidence="3 4">NIT-T3</strain>
    </source>
</reference>
<reference evidence="3 4" key="2">
    <citation type="journal article" date="2021" name="Int. J. Syst. Evol. Microbiol.">
        <title>Isolation and Polyphasic Characterization of Desulfuromonas versatilis sp. Nov., an Electrogenic Bacteria Capable of Versatile Metabolism Isolated from a Graphene Oxide-Reducing Enrichment Culture.</title>
        <authorList>
            <person name="Xie L."/>
            <person name="Yoshida N."/>
            <person name="Ishii S."/>
            <person name="Meng L."/>
        </authorList>
    </citation>
    <scope>NUCLEOTIDE SEQUENCE [LARGE SCALE GENOMIC DNA]</scope>
    <source>
        <strain evidence="3 4">NIT-T3</strain>
    </source>
</reference>
<feature type="domain" description="Transposase IS200-like" evidence="2">
    <location>
        <begin position="1"/>
        <end position="96"/>
    </location>
</feature>
<evidence type="ECO:0000313" key="3">
    <source>
        <dbReference type="EMBL" id="BCR05644.1"/>
    </source>
</evidence>
<accession>A0ABN6E295</accession>
<dbReference type="EMBL" id="AP024355">
    <property type="protein sequence ID" value="BCR05644.1"/>
    <property type="molecule type" value="Genomic_DNA"/>
</dbReference>
<gene>
    <name evidence="3" type="ORF">DESUT3_27130</name>
</gene>
<feature type="region of interest" description="Disordered" evidence="1">
    <location>
        <begin position="195"/>
        <end position="220"/>
    </location>
</feature>
<dbReference type="SUPFAM" id="SSF143422">
    <property type="entry name" value="Transposase IS200-like"/>
    <property type="match status" value="1"/>
</dbReference>